<comment type="similarity">
    <text evidence="1">Belongs to the Di19 family.</text>
</comment>
<dbReference type="SUPFAM" id="SSF56672">
    <property type="entry name" value="DNA/RNA polymerases"/>
    <property type="match status" value="1"/>
</dbReference>
<evidence type="ECO:0000259" key="3">
    <source>
        <dbReference type="Pfam" id="PF07727"/>
    </source>
</evidence>
<dbReference type="Proteomes" id="UP000288805">
    <property type="component" value="Unassembled WGS sequence"/>
</dbReference>
<feature type="domain" description="Di19 C-terminal" evidence="4">
    <location>
        <begin position="130"/>
        <end position="227"/>
    </location>
</feature>
<accession>A0A438FY02</accession>
<dbReference type="Pfam" id="PF07727">
    <property type="entry name" value="RVT_2"/>
    <property type="match status" value="1"/>
</dbReference>
<evidence type="ECO:0000313" key="6">
    <source>
        <dbReference type="Proteomes" id="UP000288805"/>
    </source>
</evidence>
<evidence type="ECO:0000313" key="5">
    <source>
        <dbReference type="EMBL" id="RVW64842.1"/>
    </source>
</evidence>
<dbReference type="PANTHER" id="PTHR31875">
    <property type="entry name" value="PROTEIN DEHYDRATION-INDUCED 19"/>
    <property type="match status" value="1"/>
</dbReference>
<dbReference type="InterPro" id="IPR013103">
    <property type="entry name" value="RVT_2"/>
</dbReference>
<dbReference type="PANTHER" id="PTHR31875:SF25">
    <property type="entry name" value="PROTEIN DEHYDRATION-INDUCED 19 HOMOLOG 2"/>
    <property type="match status" value="1"/>
</dbReference>
<evidence type="ECO:0000259" key="4">
    <source>
        <dbReference type="Pfam" id="PF14571"/>
    </source>
</evidence>
<dbReference type="InterPro" id="IPR027935">
    <property type="entry name" value="Di19_C"/>
</dbReference>
<comment type="caution">
    <text evidence="5">The sequence shown here is derived from an EMBL/GenBank/DDBJ whole genome shotgun (WGS) entry which is preliminary data.</text>
</comment>
<dbReference type="CDD" id="cd09272">
    <property type="entry name" value="RNase_HI_RT_Ty1"/>
    <property type="match status" value="1"/>
</dbReference>
<dbReference type="InterPro" id="IPR008598">
    <property type="entry name" value="Di19_Zn-bd"/>
</dbReference>
<dbReference type="Pfam" id="PF14571">
    <property type="entry name" value="Di19_C"/>
    <property type="match status" value="1"/>
</dbReference>
<dbReference type="InterPro" id="IPR033347">
    <property type="entry name" value="Di19"/>
</dbReference>
<dbReference type="EMBL" id="QGNW01000702">
    <property type="protein sequence ID" value="RVW64842.1"/>
    <property type="molecule type" value="Genomic_DNA"/>
</dbReference>
<dbReference type="Pfam" id="PF05605">
    <property type="entry name" value="zf-Di19"/>
    <property type="match status" value="1"/>
</dbReference>
<protein>
    <submittedName>
        <fullName evidence="5">Retrovirus-related Pol polyprotein from transposon RE1</fullName>
    </submittedName>
</protein>
<reference evidence="5 6" key="1">
    <citation type="journal article" date="2018" name="PLoS Genet.">
        <title>Population sequencing reveals clonal diversity and ancestral inbreeding in the grapevine cultivar Chardonnay.</title>
        <authorList>
            <person name="Roach M.J."/>
            <person name="Johnson D.L."/>
            <person name="Bohlmann J."/>
            <person name="van Vuuren H.J."/>
            <person name="Jones S.J."/>
            <person name="Pretorius I.S."/>
            <person name="Schmidt S.A."/>
            <person name="Borneman A.R."/>
        </authorList>
    </citation>
    <scope>NUCLEOTIDE SEQUENCE [LARGE SCALE GENOMIC DNA]</scope>
    <source>
        <strain evidence="6">cv. Chardonnay</strain>
        <tissue evidence="5">Leaf</tissue>
    </source>
</reference>
<name>A0A438FY02_VITVI</name>
<sequence length="883" mass="100157">MDDDSWSFGFSTSSKSYRSALLSRPDLCIDFDDLEGDDDSKVEFPCPFCSEDFDIVGLCCHIDEEHPTESNYGEHTCLICTVCGTRVGIDMIEHLTTQHGNIFKISFFTQLSYLQQKLKLHKGESHSLRSWLKKELQDGQLQSLLRGSSMFSSSNTEPDPLLSSFIYNMPMVDVTESMQPSSSTEVNFEKKSLDENMLERNMQLSPLSDKDQREKAKQFRQRSSILRQALMLISQSSNALTAIRLIPPNWISHNFKATTLGMTRKTMRNRGFEPWTFRSCLGYQHFVINDNNRDQRKKDSKKTSIATVVEIKTEANVAEKASALVAATDHGDHMTFDSKQVSPLRPSSQKIVSTTNVVPSLDYNLLSVSQITAALSCIVIFWPEFCVIKNIQTRQTIGCGIKRGKLYYLDLQSNRHLLEVVRVSLIATKTPISYWGEAITSAAYLINRGEYHKEIQTLDYDYHISKENESGQSELVNQKAGELDVSGQQFGSEDVFTEIPNQSSSVEGVLNLEPDPFMKRLPHRHNRECPPGKKPVGCRWIYTVKYKADGSIEQFKAKLVAKGYTQTYGIDYTETFAPVAKINTVRVLLSLAANLDWPLQQFDVKNVFLYGELSEEVYMDLPPGCMVSEKQCQKVCKLKKSLYGLKQSPRAWFGRFTKSIRAFGYRQSNSDHTLFLKKQHVSRSSEEIFLSQRKYALDLLQETGMSGCQPVNTPIEEVSQYMHNPGEQHMNAVMRILRYLKNAPGKGILFAKNVNHQSIEVYTDADWAGAVDDRRSTSGYFTFVGGNLVTWKSKKQNVVARSSAEAEFKAACDIAHNPIQHDRTKHVEVDRFFIKEKLDDKIVELPKIRSEDQLADTLTKAVSSQVFSKFLDKLGMCDNYAPT</sequence>
<evidence type="ECO:0000259" key="2">
    <source>
        <dbReference type="Pfam" id="PF05605"/>
    </source>
</evidence>
<organism evidence="5 6">
    <name type="scientific">Vitis vinifera</name>
    <name type="common">Grape</name>
    <dbReference type="NCBI Taxonomy" id="29760"/>
    <lineage>
        <taxon>Eukaryota</taxon>
        <taxon>Viridiplantae</taxon>
        <taxon>Streptophyta</taxon>
        <taxon>Embryophyta</taxon>
        <taxon>Tracheophyta</taxon>
        <taxon>Spermatophyta</taxon>
        <taxon>Magnoliopsida</taxon>
        <taxon>eudicotyledons</taxon>
        <taxon>Gunneridae</taxon>
        <taxon>Pentapetalae</taxon>
        <taxon>rosids</taxon>
        <taxon>Vitales</taxon>
        <taxon>Vitaceae</taxon>
        <taxon>Viteae</taxon>
        <taxon>Vitis</taxon>
    </lineage>
</organism>
<feature type="domain" description="Reverse transcriptase Ty1/copia-type" evidence="3">
    <location>
        <begin position="529"/>
        <end position="678"/>
    </location>
</feature>
<evidence type="ECO:0000256" key="1">
    <source>
        <dbReference type="ARBA" id="ARBA00007109"/>
    </source>
</evidence>
<proteinExistence type="inferred from homology"/>
<dbReference type="InterPro" id="IPR043502">
    <property type="entry name" value="DNA/RNA_pol_sf"/>
</dbReference>
<feature type="domain" description="Di19 zinc-binding" evidence="2">
    <location>
        <begin position="43"/>
        <end position="100"/>
    </location>
</feature>
<gene>
    <name evidence="5" type="primary">RE1_3070</name>
    <name evidence="5" type="ORF">CK203_052003</name>
</gene>
<dbReference type="AlphaFoldDB" id="A0A438FY02"/>